<organism evidence="2 3">
    <name type="scientific">Koleobacter methoxysyntrophicus</name>
    <dbReference type="NCBI Taxonomy" id="2751313"/>
    <lineage>
        <taxon>Bacteria</taxon>
        <taxon>Bacillati</taxon>
        <taxon>Bacillota</taxon>
        <taxon>Clostridia</taxon>
        <taxon>Koleobacterales</taxon>
        <taxon>Koleobacteraceae</taxon>
        <taxon>Koleobacter</taxon>
    </lineage>
</organism>
<gene>
    <name evidence="2" type="primary">nicX_2</name>
    <name evidence="2" type="ORF">H0A61_00936</name>
</gene>
<dbReference type="AlphaFoldDB" id="A0A8A0RK53"/>
<dbReference type="SUPFAM" id="SSF144052">
    <property type="entry name" value="Thermophilic metalloprotease-like"/>
    <property type="match status" value="1"/>
</dbReference>
<keyword evidence="2" id="KW-0560">Oxidoreductase</keyword>
<evidence type="ECO:0000313" key="3">
    <source>
        <dbReference type="Proteomes" id="UP000662904"/>
    </source>
</evidence>
<dbReference type="EC" id="1.13.11.9" evidence="2"/>
<dbReference type="InterPro" id="IPR058739">
    <property type="entry name" value="NicX"/>
</dbReference>
<dbReference type="Proteomes" id="UP000662904">
    <property type="component" value="Chromosome"/>
</dbReference>
<evidence type="ECO:0000313" key="2">
    <source>
        <dbReference type="EMBL" id="QSQ08603.1"/>
    </source>
</evidence>
<dbReference type="GO" id="GO:0046872">
    <property type="term" value="F:metal ion binding"/>
    <property type="evidence" value="ECO:0007669"/>
    <property type="project" value="UniProtKB-KW"/>
</dbReference>
<keyword evidence="1" id="KW-0479">Metal-binding</keyword>
<dbReference type="Pfam" id="PF26233">
    <property type="entry name" value="NicX"/>
    <property type="match status" value="1"/>
</dbReference>
<evidence type="ECO:0000256" key="1">
    <source>
        <dbReference type="ARBA" id="ARBA00022723"/>
    </source>
</evidence>
<dbReference type="RefSeq" id="WP_206708809.1">
    <property type="nucleotide sequence ID" value="NZ_CP059066.1"/>
</dbReference>
<protein>
    <submittedName>
        <fullName evidence="2">2,5-dihydroxypyridine 5,6-dioxygenase</fullName>
        <ecNumber evidence="2">1.13.11.9</ecNumber>
    </submittedName>
</protein>
<dbReference type="KEGG" id="kme:H0A61_00936"/>
<dbReference type="PANTHER" id="PTHR34448:SF1">
    <property type="entry name" value="BLL6088 PROTEIN"/>
    <property type="match status" value="1"/>
</dbReference>
<keyword evidence="3" id="KW-1185">Reference proteome</keyword>
<proteinExistence type="predicted"/>
<sequence>MINGEDFKKAVENILRVNLGVKEKESVLIINDIPGMDEWHRPLKDVKDTAYRSILAREFYKTVLDLLPQNKIDYLLYYTLGMHGAELPEEIQKTLRCYDVIIGITTYSMSHTIARERACRIGARVASLPGVIPEMFGEGGPFDVDYEALKTETLKICRLLSEGARVLVTNPGGTELYLNLHGRAAVADTGIIHEKGQWGNLPGGEACIAPVEGTVFGKLAVSAGWYPGLEENMVLTFEEGEIIEIQGGGAVGEYLKKILGLGSQDIKLKRRRNCAEFGIGTNPKARRPDNLLEAEKIRGTVHIAVGDSSHIGGIITADIHEDFIVDKPDVYIDDVCILKSGKFSWEV</sequence>
<reference evidence="2" key="1">
    <citation type="submission" date="2020-07" db="EMBL/GenBank/DDBJ databases">
        <title>Koleobacter methoxysyntrophicus gen. nov., sp. nov., a novel anaerobic bacterium isolated from deep subsurface oil field and proposal of Koleobacterales ord. nov. in the phylum Firmicutes.</title>
        <authorList>
            <person name="Sakamoto S."/>
            <person name="Tamaki H."/>
        </authorList>
    </citation>
    <scope>NUCLEOTIDE SEQUENCE</scope>
    <source>
        <strain evidence="2">NRmbB1</strain>
    </source>
</reference>
<accession>A0A8A0RK53</accession>
<dbReference type="PANTHER" id="PTHR34448">
    <property type="entry name" value="AMINOPEPTIDASE"/>
    <property type="match status" value="1"/>
</dbReference>
<dbReference type="GO" id="GO:0047075">
    <property type="term" value="F:2,5-dihydroxypyridine 5,6-dioxygenase activity"/>
    <property type="evidence" value="ECO:0007669"/>
    <property type="project" value="UniProtKB-EC"/>
</dbReference>
<name>A0A8A0RK53_9FIRM</name>
<dbReference type="InterPro" id="IPR052170">
    <property type="entry name" value="M29_Exopeptidase"/>
</dbReference>
<dbReference type="EMBL" id="CP059066">
    <property type="protein sequence ID" value="QSQ08603.1"/>
    <property type="molecule type" value="Genomic_DNA"/>
</dbReference>